<dbReference type="PANTHER" id="PTHR12042">
    <property type="entry name" value="LACTOSYLCERAMIDE 4-ALPHA-GALACTOSYLTRANSFERASE ALPHA- 1,4-GALACTOSYLTRANSFERASE"/>
    <property type="match status" value="1"/>
</dbReference>
<dbReference type="EMBL" id="RPFL01000012">
    <property type="protein sequence ID" value="RPD87519.1"/>
    <property type="molecule type" value="Genomic_DNA"/>
</dbReference>
<dbReference type="InterPro" id="IPR029044">
    <property type="entry name" value="Nucleotide-diphossugar_trans"/>
</dbReference>
<name>A0A3N4N861_9NEIS</name>
<dbReference type="PANTHER" id="PTHR12042:SF21">
    <property type="entry name" value="ALPHA1,4-GALACTOSYLTRANSFERASE 1-RELATED"/>
    <property type="match status" value="1"/>
</dbReference>
<dbReference type="SUPFAM" id="SSF48452">
    <property type="entry name" value="TPR-like"/>
    <property type="match status" value="2"/>
</dbReference>
<dbReference type="SUPFAM" id="SSF53448">
    <property type="entry name" value="Nucleotide-diphospho-sugar transferases"/>
    <property type="match status" value="1"/>
</dbReference>
<dbReference type="Gene3D" id="3.90.550.20">
    <property type="match status" value="1"/>
</dbReference>
<dbReference type="Gene3D" id="1.25.40.10">
    <property type="entry name" value="Tetratricopeptide repeat domain"/>
    <property type="match status" value="1"/>
</dbReference>
<sequence>MNFPTKHIPINKIEKIWIAKTIFFIEGLAYLQGYDAPDYRYLHKHIKFRNLLNDCEAEFELGTVPKRELANQPHNGKNYNYTAAGTATIGFKGIDIGFLNDGIYEIQISVSPDKNVRNYTGLVMASVNLDKHTADDFFECRLFEESGKVYLAKKDIFGSNAPANSHISIENSWTKGTVFHVEGEFIVPDAPLSNFTQGKYYLIAQKLITQRQYVFELGQVRKNNLGFKIGNPTSDYNASYFATLGLKGIETYQFELGIYDLYVSLAYGNKIFTEKLDKQLKVENRNACILINTGKPIQSMTEDFSKDSREIQRLAELANQQKNWEKAAAYSIQLQKMKPDMWQGYWWAGQAYKNLKQYDKAEAQFQLMTEKLPHLHHGLEGMVNVAQQQGRWEEVISRSYKFRERFPDLWHSYWWAGHAYKNLSLYEEARNEFKMLQKLSPKSHRGLEGLVNVYQYEQDWKSAAIFAEKLFQAFPNLPVSYALQITSLKGDNQIDKAIQYGHEFADKFPDLELAHRYLAVTMCQNFDFDTAYPYYETYCNRFGKDKNNEHHVIYLKQSLGLYEDVLAYHKQNLPNPSSNSPYASLAQLAKISQCLNNYDETIKYWNLYREKWIKSENTVTAALRNSTTDNKPLNILIHEKLSQNLNKEAKDLFVSGRSKLAEIDALRFSSWFDYLDKKQFDTENSSPIVKDTIQSLWIGKDLGIVQQLCLASYLYHGHEVHLYTYQDLKNIPKGVIVKDGNEILPEKDIFYSHGSPAHFSDWFRWKMIAMKSGYWVDMDEICLKPFDFTKEDYVFGYEGHAVANAVLKFPAHHHLVELMEFMSQNPNQILPWDTVQDIERKQKRIEKGLGREHTLWGESSGPTGLTKALLYFNLDKFAKPYYYFYGLNAIQTRRMLLDQNFDERNLSNNMYAMHVWNNTFRKTDLYQQGKKVNNSILQHLTDKYQDFM</sequence>
<organism evidence="1 2">
    <name type="scientific">Neisseria weixii</name>
    <dbReference type="NCBI Taxonomy" id="1853276"/>
    <lineage>
        <taxon>Bacteria</taxon>
        <taxon>Pseudomonadati</taxon>
        <taxon>Pseudomonadota</taxon>
        <taxon>Betaproteobacteria</taxon>
        <taxon>Neisseriales</taxon>
        <taxon>Neisseriaceae</taxon>
        <taxon>Neisseria</taxon>
    </lineage>
</organism>
<dbReference type="RefSeq" id="WP_123804033.1">
    <property type="nucleotide sequence ID" value="NZ_JBHSPY010000008.1"/>
</dbReference>
<evidence type="ECO:0000313" key="2">
    <source>
        <dbReference type="Proteomes" id="UP000272412"/>
    </source>
</evidence>
<dbReference type="GO" id="GO:0006688">
    <property type="term" value="P:glycosphingolipid biosynthetic process"/>
    <property type="evidence" value="ECO:0007669"/>
    <property type="project" value="TreeGrafter"/>
</dbReference>
<dbReference type="InterPro" id="IPR051981">
    <property type="entry name" value="Glycosyltransf_32"/>
</dbReference>
<gene>
    <name evidence="1" type="ORF">EGK74_05360</name>
</gene>
<dbReference type="GO" id="GO:0016020">
    <property type="term" value="C:membrane"/>
    <property type="evidence" value="ECO:0007669"/>
    <property type="project" value="GOC"/>
</dbReference>
<reference evidence="1 2" key="1">
    <citation type="submission" date="2018-11" db="EMBL/GenBank/DDBJ databases">
        <title>Neisseria weixii sp. nov. isolated from the rectal contents of plateau pika (Ochotona cruzoniae).</title>
        <authorList>
            <person name="Zhang G."/>
        </authorList>
    </citation>
    <scope>NUCLEOTIDE SEQUENCE [LARGE SCALE GENOMIC DNA]</scope>
    <source>
        <strain evidence="1 2">10009</strain>
    </source>
</reference>
<keyword evidence="2" id="KW-1185">Reference proteome</keyword>
<dbReference type="OrthoDB" id="5354021at2"/>
<protein>
    <submittedName>
        <fullName evidence="1">Tetratricopeptide repeat protein</fullName>
    </submittedName>
</protein>
<proteinExistence type="predicted"/>
<dbReference type="GO" id="GO:0016758">
    <property type="term" value="F:hexosyltransferase activity"/>
    <property type="evidence" value="ECO:0007669"/>
    <property type="project" value="TreeGrafter"/>
</dbReference>
<dbReference type="Proteomes" id="UP000272412">
    <property type="component" value="Unassembled WGS sequence"/>
</dbReference>
<comment type="caution">
    <text evidence="1">The sequence shown here is derived from an EMBL/GenBank/DDBJ whole genome shotgun (WGS) entry which is preliminary data.</text>
</comment>
<dbReference type="InterPro" id="IPR011990">
    <property type="entry name" value="TPR-like_helical_dom_sf"/>
</dbReference>
<evidence type="ECO:0000313" key="1">
    <source>
        <dbReference type="EMBL" id="RPD87519.1"/>
    </source>
</evidence>
<accession>A0A3N4N861</accession>
<dbReference type="AlphaFoldDB" id="A0A3N4N861"/>